<dbReference type="AlphaFoldDB" id="A0A0K6FZV9"/>
<feature type="compositionally biased region" description="Basic and acidic residues" evidence="1">
    <location>
        <begin position="52"/>
        <end position="63"/>
    </location>
</feature>
<dbReference type="EMBL" id="CYGV01001265">
    <property type="protein sequence ID" value="CUA71815.1"/>
    <property type="molecule type" value="Genomic_DNA"/>
</dbReference>
<evidence type="ECO:0000313" key="2">
    <source>
        <dbReference type="EMBL" id="CUA71815.1"/>
    </source>
</evidence>
<accession>A0A0K6FZV9</accession>
<evidence type="ECO:0000256" key="1">
    <source>
        <dbReference type="SAM" id="MobiDB-lite"/>
    </source>
</evidence>
<keyword evidence="3" id="KW-1185">Reference proteome</keyword>
<feature type="region of interest" description="Disordered" evidence="1">
    <location>
        <begin position="1"/>
        <end position="63"/>
    </location>
</feature>
<evidence type="ECO:0000313" key="3">
    <source>
        <dbReference type="Proteomes" id="UP000044841"/>
    </source>
</evidence>
<name>A0A0K6FZV9_9AGAM</name>
<protein>
    <submittedName>
        <fullName evidence="2">Uncharacterized protein</fullName>
    </submittedName>
</protein>
<reference evidence="2 3" key="1">
    <citation type="submission" date="2015-07" db="EMBL/GenBank/DDBJ databases">
        <authorList>
            <person name="Noorani M."/>
        </authorList>
    </citation>
    <scope>NUCLEOTIDE SEQUENCE [LARGE SCALE GENOMIC DNA]</scope>
    <source>
        <strain evidence="2">BBA 69670</strain>
    </source>
</reference>
<gene>
    <name evidence="2" type="ORF">RSOLAG22IIIB_09873</name>
</gene>
<dbReference type="Proteomes" id="UP000044841">
    <property type="component" value="Unassembled WGS sequence"/>
</dbReference>
<proteinExistence type="predicted"/>
<sequence length="505" mass="58164">MMCKADSFDFFTTSTDMPGDRRPRGGKARATPLEGRPKGRGKKAAPDAQAVENKKPAPTDEEKAAYRSEIERRFAELGWTEKRMNFPTWSSLKSEWLALLEPNELKDLNDDKVWENIKQCVRSLQDRIKTEREKQKELRFDRLNRLLSALKKDSPPLVVFNLRRLGKPPCTEYPCPPLDYTELKKVSHEMAFPGMADVHKWPIIKSLLEADTSADQLEQDFNARREEIDTMVSEWRDKLHTRLLGFLPKRQGEILQPTLVADGSDPFKDLSDDMKRLLRADSLFLVYDWNESPYTINSSRNQPFTYQDILRIHPGGSVHRLGDLLKQVESPIDSIRPYPAAQEIARELMASIGRPNASYLELGSEIEGECDWEGGSSYSGEWICARCIDARPKTWQGIVEHYVVERQTYQSSRAELAKRKITYHDLHSPSDRPMIRFYSAQVAREVPFYGADERDMYQCWLCSKWPLKHDVQGTKASIVKHLLEVHGVKKPLSGHYGPPTIDYMY</sequence>
<organism evidence="2 3">
    <name type="scientific">Rhizoctonia solani</name>
    <dbReference type="NCBI Taxonomy" id="456999"/>
    <lineage>
        <taxon>Eukaryota</taxon>
        <taxon>Fungi</taxon>
        <taxon>Dikarya</taxon>
        <taxon>Basidiomycota</taxon>
        <taxon>Agaricomycotina</taxon>
        <taxon>Agaricomycetes</taxon>
        <taxon>Cantharellales</taxon>
        <taxon>Ceratobasidiaceae</taxon>
        <taxon>Rhizoctonia</taxon>
    </lineage>
</organism>